<protein>
    <submittedName>
        <fullName evidence="5">Crotonase/enoyl-CoA hydratase family protein</fullName>
    </submittedName>
</protein>
<keyword evidence="2" id="KW-0443">Lipid metabolism</keyword>
<dbReference type="InterPro" id="IPR029045">
    <property type="entry name" value="ClpP/crotonase-like_dom_sf"/>
</dbReference>
<proteinExistence type="inferred from homology"/>
<keyword evidence="3" id="KW-0456">Lyase</keyword>
<organism evidence="5 6">
    <name type="scientific">Orrella daihaiensis</name>
    <dbReference type="NCBI Taxonomy" id="2782176"/>
    <lineage>
        <taxon>Bacteria</taxon>
        <taxon>Pseudomonadati</taxon>
        <taxon>Pseudomonadota</taxon>
        <taxon>Betaproteobacteria</taxon>
        <taxon>Burkholderiales</taxon>
        <taxon>Alcaligenaceae</taxon>
        <taxon>Orrella</taxon>
    </lineage>
</organism>
<name>A0ABY4AI29_9BURK</name>
<dbReference type="PROSITE" id="PS00166">
    <property type="entry name" value="ENOYL_COA_HYDRATASE"/>
    <property type="match status" value="1"/>
</dbReference>
<dbReference type="PANTHER" id="PTHR11941:SF169">
    <property type="entry name" value="(7AS)-7A-METHYL-1,5-DIOXO-2,3,5,6,7,7A-HEXAHYDRO-1H-INDENE-CARBOXYL-COA HYDROLASE"/>
    <property type="match status" value="1"/>
</dbReference>
<sequence length="257" mass="27610">MSAQELVLTEVVNGVLVITVNRPDARNAVNYETAEQLAHAFERLDADSNLRLGILTGAGKGFSAGMDLKDFAKSRIRPRIGNRGFAGLTEGPPAKPLIAAVEGFALAGGFEMVLACDMVVAAKDAKFGLPEVKRGLVPGSGGMLRLPRRLPYPVAMEMVLTGDMFSAERAHQYGLVNVLTEPGQALVGALTLADRISENGPLAIQTAKAVINQSLDWAQDEMFAKQAPLIKHIFESEDAREGSLAFAEKRKPVWQGR</sequence>
<dbReference type="CDD" id="cd06558">
    <property type="entry name" value="crotonase-like"/>
    <property type="match status" value="1"/>
</dbReference>
<evidence type="ECO:0000313" key="6">
    <source>
        <dbReference type="Proteomes" id="UP000831607"/>
    </source>
</evidence>
<dbReference type="Gene3D" id="1.10.12.10">
    <property type="entry name" value="Lyase 2-enoyl-coa Hydratase, Chain A, domain 2"/>
    <property type="match status" value="1"/>
</dbReference>
<dbReference type="PANTHER" id="PTHR11941">
    <property type="entry name" value="ENOYL-COA HYDRATASE-RELATED"/>
    <property type="match status" value="1"/>
</dbReference>
<gene>
    <name evidence="5" type="ORF">DHf2319_10985</name>
</gene>
<comment type="similarity">
    <text evidence="1 4">Belongs to the enoyl-CoA hydratase/isomerase family.</text>
</comment>
<evidence type="ECO:0000256" key="1">
    <source>
        <dbReference type="ARBA" id="ARBA00005254"/>
    </source>
</evidence>
<dbReference type="Gene3D" id="3.90.226.10">
    <property type="entry name" value="2-enoyl-CoA Hydratase, Chain A, domain 1"/>
    <property type="match status" value="1"/>
</dbReference>
<dbReference type="EMBL" id="CP063982">
    <property type="protein sequence ID" value="UOD49951.1"/>
    <property type="molecule type" value="Genomic_DNA"/>
</dbReference>
<reference evidence="5 6" key="1">
    <citation type="submission" date="2020-11" db="EMBL/GenBank/DDBJ databases">
        <title>Algicoccus daihaiensis sp.nov., isolated from Daihai Lake in Inner Mongolia.</title>
        <authorList>
            <person name="Kai J."/>
        </authorList>
    </citation>
    <scope>NUCLEOTIDE SEQUENCE [LARGE SCALE GENOMIC DNA]</scope>
    <source>
        <strain evidence="6">f23</strain>
    </source>
</reference>
<dbReference type="Proteomes" id="UP000831607">
    <property type="component" value="Chromosome"/>
</dbReference>
<dbReference type="SUPFAM" id="SSF52096">
    <property type="entry name" value="ClpP/crotonase"/>
    <property type="match status" value="1"/>
</dbReference>
<evidence type="ECO:0000313" key="5">
    <source>
        <dbReference type="EMBL" id="UOD49951.1"/>
    </source>
</evidence>
<dbReference type="NCBIfam" id="NF006100">
    <property type="entry name" value="PRK08252.1"/>
    <property type="match status" value="1"/>
</dbReference>
<dbReference type="InterPro" id="IPR018376">
    <property type="entry name" value="Enoyl-CoA_hyd/isom_CS"/>
</dbReference>
<accession>A0ABY4AI29</accession>
<dbReference type="Pfam" id="PF00378">
    <property type="entry name" value="ECH_1"/>
    <property type="match status" value="1"/>
</dbReference>
<dbReference type="InterPro" id="IPR014748">
    <property type="entry name" value="Enoyl-CoA_hydra_C"/>
</dbReference>
<evidence type="ECO:0000256" key="3">
    <source>
        <dbReference type="ARBA" id="ARBA00023239"/>
    </source>
</evidence>
<evidence type="ECO:0000256" key="2">
    <source>
        <dbReference type="ARBA" id="ARBA00023098"/>
    </source>
</evidence>
<dbReference type="InterPro" id="IPR001753">
    <property type="entry name" value="Enoyl-CoA_hydra/iso"/>
</dbReference>
<evidence type="ECO:0000256" key="4">
    <source>
        <dbReference type="RuleBase" id="RU003707"/>
    </source>
</evidence>
<keyword evidence="6" id="KW-1185">Reference proteome</keyword>
<dbReference type="RefSeq" id="WP_243478330.1">
    <property type="nucleotide sequence ID" value="NZ_CP063982.1"/>
</dbReference>